<evidence type="ECO:0008006" key="2">
    <source>
        <dbReference type="Google" id="ProtNLM"/>
    </source>
</evidence>
<reference evidence="1" key="2">
    <citation type="journal article" date="2014" name="ISME J.">
        <title>Microbial stratification in low pH oxic and suboxic macroscopic growths along an acid mine drainage.</title>
        <authorList>
            <person name="Mendez-Garcia C."/>
            <person name="Mesa V."/>
            <person name="Sprenger R.R."/>
            <person name="Richter M."/>
            <person name="Diez M.S."/>
            <person name="Solano J."/>
            <person name="Bargiela R."/>
            <person name="Golyshina O.V."/>
            <person name="Manteca A."/>
            <person name="Ramos J.L."/>
            <person name="Gallego J.R."/>
            <person name="Llorente I."/>
            <person name="Martins Dos Santos V.A."/>
            <person name="Jensen O.N."/>
            <person name="Pelaez A.I."/>
            <person name="Sanchez J."/>
            <person name="Ferrer M."/>
        </authorList>
    </citation>
    <scope>NUCLEOTIDE SEQUENCE</scope>
</reference>
<organism evidence="1">
    <name type="scientific">mine drainage metagenome</name>
    <dbReference type="NCBI Taxonomy" id="410659"/>
    <lineage>
        <taxon>unclassified sequences</taxon>
        <taxon>metagenomes</taxon>
        <taxon>ecological metagenomes</taxon>
    </lineage>
</organism>
<gene>
    <name evidence="1" type="ORF">B2A_07740</name>
</gene>
<dbReference type="EMBL" id="AUZZ01005558">
    <property type="protein sequence ID" value="EQD49148.1"/>
    <property type="molecule type" value="Genomic_DNA"/>
</dbReference>
<dbReference type="AlphaFoldDB" id="T0ZX68"/>
<comment type="caution">
    <text evidence="1">The sequence shown here is derived from an EMBL/GenBank/DDBJ whole genome shotgun (WGS) entry which is preliminary data.</text>
</comment>
<sequence>MGQSLTFRTRPDVLEQLQKQAKQVHLPKTVLAERYVQEGLAMDQFPGIVFRGGALGRRPGLSGGPDVWEVVEIFRAESRDLATTAQNLGLPVGLVEAALRYYGSHGAEVDEAIETNRQLLEQARLEYAQGEQVLHR</sequence>
<evidence type="ECO:0000313" key="1">
    <source>
        <dbReference type="EMBL" id="EQD49148.1"/>
    </source>
</evidence>
<proteinExistence type="predicted"/>
<reference evidence="1" key="1">
    <citation type="submission" date="2013-08" db="EMBL/GenBank/DDBJ databases">
        <authorList>
            <person name="Mendez C."/>
            <person name="Richter M."/>
            <person name="Ferrer M."/>
            <person name="Sanchez J."/>
        </authorList>
    </citation>
    <scope>NUCLEOTIDE SEQUENCE</scope>
</reference>
<accession>T0ZX68</accession>
<protein>
    <recommendedName>
        <fullName evidence="2">CopG family transcriptional regulator</fullName>
    </recommendedName>
</protein>
<name>T0ZX68_9ZZZZ</name>